<keyword evidence="2" id="KW-1185">Reference proteome</keyword>
<evidence type="ECO:0008006" key="3">
    <source>
        <dbReference type="Google" id="ProtNLM"/>
    </source>
</evidence>
<reference evidence="1 2" key="1">
    <citation type="submission" date="2022-10" db="EMBL/GenBank/DDBJ databases">
        <title>Chitinophaga nivalis PC15 sp. nov., isolated from Pyeongchang county, South Korea.</title>
        <authorList>
            <person name="Trinh H.N."/>
        </authorList>
    </citation>
    <scope>NUCLEOTIDE SEQUENCE [LARGE SCALE GENOMIC DNA]</scope>
    <source>
        <strain evidence="1 2">PC14</strain>
    </source>
</reference>
<proteinExistence type="predicted"/>
<dbReference type="EMBL" id="JAPDNS010000001">
    <property type="protein sequence ID" value="MCW3482462.1"/>
    <property type="molecule type" value="Genomic_DNA"/>
</dbReference>
<name>A0ABT3IES7_9BACT</name>
<dbReference type="RefSeq" id="WP_264726854.1">
    <property type="nucleotide sequence ID" value="NZ_JAPDNR010000001.1"/>
</dbReference>
<accession>A0ABT3IES7</accession>
<sequence>MKQPSWGAKKLTRKAMSIINGGQSNMRQICAGGCNTDMNCRNIAGAACRCHAFGCKWG</sequence>
<gene>
    <name evidence="1" type="ORF">OL497_01020</name>
</gene>
<protein>
    <recommendedName>
        <fullName evidence="3">Bacteriocin</fullName>
    </recommendedName>
</protein>
<evidence type="ECO:0000313" key="1">
    <source>
        <dbReference type="EMBL" id="MCW3482462.1"/>
    </source>
</evidence>
<comment type="caution">
    <text evidence="1">The sequence shown here is derived from an EMBL/GenBank/DDBJ whole genome shotgun (WGS) entry which is preliminary data.</text>
</comment>
<dbReference type="Proteomes" id="UP001207742">
    <property type="component" value="Unassembled WGS sequence"/>
</dbReference>
<evidence type="ECO:0000313" key="2">
    <source>
        <dbReference type="Proteomes" id="UP001207742"/>
    </source>
</evidence>
<organism evidence="1 2">
    <name type="scientific">Chitinophaga nivalis</name>
    <dbReference type="NCBI Taxonomy" id="2991709"/>
    <lineage>
        <taxon>Bacteria</taxon>
        <taxon>Pseudomonadati</taxon>
        <taxon>Bacteroidota</taxon>
        <taxon>Chitinophagia</taxon>
        <taxon>Chitinophagales</taxon>
        <taxon>Chitinophagaceae</taxon>
        <taxon>Chitinophaga</taxon>
    </lineage>
</organism>